<evidence type="ECO:0000256" key="10">
    <source>
        <dbReference type="ARBA" id="ARBA00022741"/>
    </source>
</evidence>
<dbReference type="PANTHER" id="PTHR43047:SF78">
    <property type="entry name" value="SENSORY_REGULATORY PROTEIN RPFC"/>
    <property type="match status" value="1"/>
</dbReference>
<dbReference type="RefSeq" id="WP_345012558.1">
    <property type="nucleotide sequence ID" value="NZ_BAABFC010000012.1"/>
</dbReference>
<dbReference type="Pfam" id="PF09308">
    <property type="entry name" value="LuxQ-periplasm"/>
    <property type="match status" value="1"/>
</dbReference>
<evidence type="ECO:0000259" key="20">
    <source>
        <dbReference type="PROSITE" id="PS50110"/>
    </source>
</evidence>
<comment type="subcellular location">
    <subcellularLocation>
        <location evidence="2">Cell inner membrane</location>
        <topology evidence="2">Multi-pass membrane protein</topology>
    </subcellularLocation>
</comment>
<dbReference type="InterPro" id="IPR001789">
    <property type="entry name" value="Sig_transdc_resp-reg_receiver"/>
</dbReference>
<feature type="transmembrane region" description="Helical" evidence="18">
    <location>
        <begin position="277"/>
        <end position="299"/>
    </location>
</feature>
<keyword evidence="13" id="KW-0904">Protein phosphatase</keyword>
<dbReference type="Gene3D" id="3.30.565.10">
    <property type="entry name" value="Histidine kinase-like ATPase, C-terminal domain"/>
    <property type="match status" value="1"/>
</dbReference>
<evidence type="ECO:0000256" key="2">
    <source>
        <dbReference type="ARBA" id="ARBA00004429"/>
    </source>
</evidence>
<accession>A0ABP8QCF5</accession>
<dbReference type="EC" id="2.7.13.3" evidence="3"/>
<dbReference type="Pfam" id="PF00072">
    <property type="entry name" value="Response_reg"/>
    <property type="match status" value="1"/>
</dbReference>
<dbReference type="PANTHER" id="PTHR43047">
    <property type="entry name" value="TWO-COMPONENT HISTIDINE PROTEIN KINASE"/>
    <property type="match status" value="1"/>
</dbReference>
<evidence type="ECO:0000256" key="1">
    <source>
        <dbReference type="ARBA" id="ARBA00000085"/>
    </source>
</evidence>
<keyword evidence="15" id="KW-0902">Two-component regulatory system</keyword>
<evidence type="ECO:0000313" key="22">
    <source>
        <dbReference type="Proteomes" id="UP001501321"/>
    </source>
</evidence>
<dbReference type="CDD" id="cd00082">
    <property type="entry name" value="HisKA"/>
    <property type="match status" value="1"/>
</dbReference>
<organism evidence="21 22">
    <name type="scientific">Pseudaeromonas paramecii</name>
    <dbReference type="NCBI Taxonomy" id="2138166"/>
    <lineage>
        <taxon>Bacteria</taxon>
        <taxon>Pseudomonadati</taxon>
        <taxon>Pseudomonadota</taxon>
        <taxon>Gammaproteobacteria</taxon>
        <taxon>Aeromonadales</taxon>
        <taxon>Aeromonadaceae</taxon>
        <taxon>Pseudaeromonas</taxon>
    </lineage>
</organism>
<keyword evidence="13" id="KW-0378">Hydrolase</keyword>
<evidence type="ECO:0000256" key="12">
    <source>
        <dbReference type="ARBA" id="ARBA00022840"/>
    </source>
</evidence>
<dbReference type="SMART" id="SM00387">
    <property type="entry name" value="HATPase_c"/>
    <property type="match status" value="1"/>
</dbReference>
<evidence type="ECO:0000256" key="9">
    <source>
        <dbReference type="ARBA" id="ARBA00022692"/>
    </source>
</evidence>
<evidence type="ECO:0000256" key="8">
    <source>
        <dbReference type="ARBA" id="ARBA00022679"/>
    </source>
</evidence>
<comment type="caution">
    <text evidence="21">The sequence shown here is derived from an EMBL/GenBank/DDBJ whole genome shotgun (WGS) entry which is preliminary data.</text>
</comment>
<evidence type="ECO:0000256" key="14">
    <source>
        <dbReference type="ARBA" id="ARBA00022989"/>
    </source>
</evidence>
<dbReference type="InterPro" id="IPR036890">
    <property type="entry name" value="HATPase_C_sf"/>
</dbReference>
<keyword evidence="5" id="KW-1003">Cell membrane</keyword>
<dbReference type="InterPro" id="IPR011006">
    <property type="entry name" value="CheY-like_superfamily"/>
</dbReference>
<dbReference type="InterPro" id="IPR003661">
    <property type="entry name" value="HisK_dim/P_dom"/>
</dbReference>
<feature type="domain" description="Response regulatory" evidence="20">
    <location>
        <begin position="759"/>
        <end position="877"/>
    </location>
</feature>
<dbReference type="InterPro" id="IPR004358">
    <property type="entry name" value="Sig_transdc_His_kin-like_C"/>
</dbReference>
<dbReference type="Gene3D" id="1.10.287.130">
    <property type="match status" value="1"/>
</dbReference>
<dbReference type="Proteomes" id="UP001501321">
    <property type="component" value="Unassembled WGS sequence"/>
</dbReference>
<dbReference type="Pfam" id="PF02518">
    <property type="entry name" value="HATPase_c"/>
    <property type="match status" value="1"/>
</dbReference>
<dbReference type="InterPro" id="IPR003594">
    <property type="entry name" value="HATPase_dom"/>
</dbReference>
<evidence type="ECO:0000256" key="13">
    <source>
        <dbReference type="ARBA" id="ARBA00022912"/>
    </source>
</evidence>
<dbReference type="PROSITE" id="PS50109">
    <property type="entry name" value="HIS_KIN"/>
    <property type="match status" value="1"/>
</dbReference>
<evidence type="ECO:0000259" key="19">
    <source>
        <dbReference type="PROSITE" id="PS50109"/>
    </source>
</evidence>
<keyword evidence="14 18" id="KW-1133">Transmembrane helix</keyword>
<dbReference type="CDD" id="cd16922">
    <property type="entry name" value="HATPase_EvgS-ArcB-TorS-like"/>
    <property type="match status" value="1"/>
</dbReference>
<keyword evidence="10" id="KW-0547">Nucleotide-binding</keyword>
<dbReference type="InterPro" id="IPR005467">
    <property type="entry name" value="His_kinase_dom"/>
</dbReference>
<evidence type="ECO:0000256" key="16">
    <source>
        <dbReference type="PROSITE-ProRule" id="PRU00169"/>
    </source>
</evidence>
<proteinExistence type="predicted"/>
<dbReference type="SUPFAM" id="SSF47384">
    <property type="entry name" value="Homodimeric domain of signal transducing histidine kinase"/>
    <property type="match status" value="1"/>
</dbReference>
<evidence type="ECO:0000256" key="5">
    <source>
        <dbReference type="ARBA" id="ARBA00022475"/>
    </source>
</evidence>
<sequence length="880" mass="97104">MPSSRPPTQRPLSSVLLLGLTVTLLLVTAILVFQTYRYARQAIDTQMEQRLAQGHHTMQLTMNHHLTHLAQQLDSLASQVEISYDLGTQSSWRLPLEREDEPKSLDFLFIAHQQTLYWQDAATDFFVPAGQLSSLIDQAEQRHRWYLVTLPDTESAPLILLLRQVPLVAPHTGQVLASLYGALVLNDNLELLQDLQREAQLQALSLEYQGLPLLTTQPQDSTLAKALSQLPAGTGLQAVGKHLLADRQPLWLDGTPTPLSLVAVVENRATPRLQEQYLHGAGIVLLLILAASWMLLLHLHQYTLLPLRRLVTWSRAVSAEDEPPPFVPGRIAEYNELGQALSLMVQRQKEKEHYFQDLLEFAFSPIIVWNARLQVQQCNAAASRLIGLTAQPGEPVFKLFPAEAQPALESSVQGQVCAGVELQYPNGRLLIWNMAPVRIGDQVTAVIAQGLDVTALKQAQRESLLARQAAEAATRTKSEFLATVTHEIRTPLNGILGMAHLLQDGPLTATAREYAQTIEESGQALLTIINDILDFSKIEADKLTLCLEPFHLPRLLQGVIRQLAPLAEQKPGLQLELQMASDLPEYLLGDAGRLRQILINLIGNGIKFTERGQVRLHARVLERQNQRIRLELTVSDSGIGIPPEAQRNLFQAFVQADTSTTRRYGGTGLGLAICKRLLDMMAGSIQLTSRQGIGSCFTVQLPLQLASPPAPSEIGAPQLDAPLSDSGAPPPEGVPSQLSTAPTADAGTAETRPDLGEPHILLVEDNRVNQQVALLMLKKLGCRVSLAENGEVALQKTLDETFDLVLMDCQMPVLNGYDATRRIRLSQPPQGRRLPIIAMTANDQPEERARCQQAGMDDFLAKPFRREDLGQCLAHWLDKA</sequence>
<evidence type="ECO:0000256" key="7">
    <source>
        <dbReference type="ARBA" id="ARBA00022553"/>
    </source>
</evidence>
<dbReference type="PROSITE" id="PS50110">
    <property type="entry name" value="RESPONSE_REGULATORY"/>
    <property type="match status" value="1"/>
</dbReference>
<dbReference type="SUPFAM" id="SSF55785">
    <property type="entry name" value="PYP-like sensor domain (PAS domain)"/>
    <property type="match status" value="1"/>
</dbReference>
<dbReference type="CDD" id="cd17546">
    <property type="entry name" value="REC_hyHK_CKI1_RcsC-like"/>
    <property type="match status" value="1"/>
</dbReference>
<keyword evidence="18" id="KW-0472">Membrane</keyword>
<dbReference type="CDD" id="cd00130">
    <property type="entry name" value="PAS"/>
    <property type="match status" value="1"/>
</dbReference>
<dbReference type="InterPro" id="IPR035965">
    <property type="entry name" value="PAS-like_dom_sf"/>
</dbReference>
<evidence type="ECO:0000256" key="4">
    <source>
        <dbReference type="ARBA" id="ARBA00019468"/>
    </source>
</evidence>
<dbReference type="InterPro" id="IPR029151">
    <property type="entry name" value="Sensor-like_sf"/>
</dbReference>
<dbReference type="SUPFAM" id="SSF103190">
    <property type="entry name" value="Sensory domain-like"/>
    <property type="match status" value="1"/>
</dbReference>
<comment type="catalytic activity">
    <reaction evidence="1">
        <text>ATP + protein L-histidine = ADP + protein N-phospho-L-histidine.</text>
        <dbReference type="EC" id="2.7.13.3"/>
    </reaction>
</comment>
<dbReference type="PRINTS" id="PR00344">
    <property type="entry name" value="BCTRLSENSOR"/>
</dbReference>
<feature type="region of interest" description="Disordered" evidence="17">
    <location>
        <begin position="708"/>
        <end position="753"/>
    </location>
</feature>
<dbReference type="SUPFAM" id="SSF52172">
    <property type="entry name" value="CheY-like"/>
    <property type="match status" value="1"/>
</dbReference>
<keyword evidence="12" id="KW-0067">ATP-binding</keyword>
<gene>
    <name evidence="21" type="ORF">GCM10023095_19790</name>
</gene>
<dbReference type="SMART" id="SM00448">
    <property type="entry name" value="REC"/>
    <property type="match status" value="1"/>
</dbReference>
<protein>
    <recommendedName>
        <fullName evidence="4">Autoinducer 2 sensor kinase/phosphatase LuxQ</fullName>
        <ecNumber evidence="3">2.7.13.3</ecNumber>
    </recommendedName>
</protein>
<dbReference type="InterPro" id="IPR036097">
    <property type="entry name" value="HisK_dim/P_sf"/>
</dbReference>
<dbReference type="Gene3D" id="3.40.50.2300">
    <property type="match status" value="1"/>
</dbReference>
<dbReference type="EMBL" id="BAABFC010000012">
    <property type="protein sequence ID" value="GAA4499509.1"/>
    <property type="molecule type" value="Genomic_DNA"/>
</dbReference>
<feature type="modified residue" description="4-aspartylphosphate" evidence="16">
    <location>
        <position position="808"/>
    </location>
</feature>
<evidence type="ECO:0000256" key="17">
    <source>
        <dbReference type="SAM" id="MobiDB-lite"/>
    </source>
</evidence>
<dbReference type="InterPro" id="IPR000014">
    <property type="entry name" value="PAS"/>
</dbReference>
<reference evidence="22" key="1">
    <citation type="journal article" date="2019" name="Int. J. Syst. Evol. Microbiol.">
        <title>The Global Catalogue of Microorganisms (GCM) 10K type strain sequencing project: providing services to taxonomists for standard genome sequencing and annotation.</title>
        <authorList>
            <consortium name="The Broad Institute Genomics Platform"/>
            <consortium name="The Broad Institute Genome Sequencing Center for Infectious Disease"/>
            <person name="Wu L."/>
            <person name="Ma J."/>
        </authorList>
    </citation>
    <scope>NUCLEOTIDE SEQUENCE [LARGE SCALE GENOMIC DNA]</scope>
    <source>
        <strain evidence="22">JCM 32226</strain>
    </source>
</reference>
<dbReference type="Gene3D" id="3.30.450.220">
    <property type="entry name" value="LuxQ periplasmic domain, N-terminal subdomain"/>
    <property type="match status" value="1"/>
</dbReference>
<evidence type="ECO:0000256" key="3">
    <source>
        <dbReference type="ARBA" id="ARBA00012438"/>
    </source>
</evidence>
<evidence type="ECO:0000256" key="11">
    <source>
        <dbReference type="ARBA" id="ARBA00022777"/>
    </source>
</evidence>
<dbReference type="Pfam" id="PF00512">
    <property type="entry name" value="HisKA"/>
    <property type="match status" value="1"/>
</dbReference>
<feature type="transmembrane region" description="Helical" evidence="18">
    <location>
        <begin position="12"/>
        <end position="33"/>
    </location>
</feature>
<name>A0ABP8QCF5_9GAMM</name>
<keyword evidence="22" id="KW-1185">Reference proteome</keyword>
<evidence type="ECO:0000256" key="15">
    <source>
        <dbReference type="ARBA" id="ARBA00023012"/>
    </source>
</evidence>
<dbReference type="InterPro" id="IPR043056">
    <property type="entry name" value="LuxQ-periplasm_N"/>
</dbReference>
<evidence type="ECO:0000256" key="18">
    <source>
        <dbReference type="SAM" id="Phobius"/>
    </source>
</evidence>
<dbReference type="SUPFAM" id="SSF55874">
    <property type="entry name" value="ATPase domain of HSP90 chaperone/DNA topoisomerase II/histidine kinase"/>
    <property type="match status" value="1"/>
</dbReference>
<keyword evidence="7 16" id="KW-0597">Phosphoprotein</keyword>
<dbReference type="SMART" id="SM00388">
    <property type="entry name" value="HisKA"/>
    <property type="match status" value="1"/>
</dbReference>
<feature type="domain" description="Histidine kinase" evidence="19">
    <location>
        <begin position="483"/>
        <end position="705"/>
    </location>
</feature>
<keyword evidence="6" id="KW-0997">Cell inner membrane</keyword>
<dbReference type="Gene3D" id="3.30.450.20">
    <property type="entry name" value="PAS domain"/>
    <property type="match status" value="1"/>
</dbReference>
<keyword evidence="9 18" id="KW-0812">Transmembrane</keyword>
<dbReference type="InterPro" id="IPR015387">
    <property type="entry name" value="LuxQ-periplasm_dom"/>
</dbReference>
<evidence type="ECO:0000313" key="21">
    <source>
        <dbReference type="EMBL" id="GAA4499509.1"/>
    </source>
</evidence>
<keyword evidence="11" id="KW-0418">Kinase</keyword>
<keyword evidence="8" id="KW-0808">Transferase</keyword>
<evidence type="ECO:0000256" key="6">
    <source>
        <dbReference type="ARBA" id="ARBA00022519"/>
    </source>
</evidence>